<protein>
    <submittedName>
        <fullName evidence="1">Uncharacterized protein</fullName>
    </submittedName>
</protein>
<evidence type="ECO:0000313" key="2">
    <source>
        <dbReference type="Proteomes" id="UP001295444"/>
    </source>
</evidence>
<proteinExistence type="predicted"/>
<name>A0AAD1THD7_PELCU</name>
<evidence type="ECO:0000313" key="1">
    <source>
        <dbReference type="EMBL" id="CAH2327256.1"/>
    </source>
</evidence>
<sequence>MCGHTTEGHICKFQPLAGSINRDIGLLLTKPLCPKIVDLPSCCQRDSLSTSDKDSVAMSDTLSWSCSNPTPAVTDQNPNLATKTAISGLMSDIKAFFTAELAVFKQALETFSGRIKANEEDMQAQ</sequence>
<reference evidence="1" key="1">
    <citation type="submission" date="2022-03" db="EMBL/GenBank/DDBJ databases">
        <authorList>
            <person name="Alioto T."/>
            <person name="Alioto T."/>
            <person name="Gomez Garrido J."/>
        </authorList>
    </citation>
    <scope>NUCLEOTIDE SEQUENCE</scope>
</reference>
<accession>A0AAD1THD7</accession>
<organism evidence="1 2">
    <name type="scientific">Pelobates cultripes</name>
    <name type="common">Western spadefoot toad</name>
    <dbReference type="NCBI Taxonomy" id="61616"/>
    <lineage>
        <taxon>Eukaryota</taxon>
        <taxon>Metazoa</taxon>
        <taxon>Chordata</taxon>
        <taxon>Craniata</taxon>
        <taxon>Vertebrata</taxon>
        <taxon>Euteleostomi</taxon>
        <taxon>Amphibia</taxon>
        <taxon>Batrachia</taxon>
        <taxon>Anura</taxon>
        <taxon>Pelobatoidea</taxon>
        <taxon>Pelobatidae</taxon>
        <taxon>Pelobates</taxon>
    </lineage>
</organism>
<keyword evidence="2" id="KW-1185">Reference proteome</keyword>
<dbReference type="Proteomes" id="UP001295444">
    <property type="component" value="Chromosome 13"/>
</dbReference>
<gene>
    <name evidence="1" type="ORF">PECUL_23A047283</name>
</gene>
<dbReference type="AlphaFoldDB" id="A0AAD1THD7"/>
<dbReference type="EMBL" id="OW240924">
    <property type="protein sequence ID" value="CAH2327256.1"/>
    <property type="molecule type" value="Genomic_DNA"/>
</dbReference>